<accession>A0ABS6JZL8</accession>
<comment type="caution">
    <text evidence="1">The sequence shown here is derived from an EMBL/GenBank/DDBJ whole genome shotgun (WGS) entry which is preliminary data.</text>
</comment>
<sequence length="83" mass="9614">MAKKLYGLEAELFKGLIKESTKSIVDVEGNRYLIQQIEANEVEKEIESDPELREMIKRADEDIKRGRLYTTEEILDAIDRGEV</sequence>
<evidence type="ECO:0000313" key="2">
    <source>
        <dbReference type="Proteomes" id="UP000790580"/>
    </source>
</evidence>
<dbReference type="Proteomes" id="UP000790580">
    <property type="component" value="Unassembled WGS sequence"/>
</dbReference>
<protein>
    <submittedName>
        <fullName evidence="1">Uncharacterized protein</fullName>
    </submittedName>
</protein>
<dbReference type="Gene3D" id="1.10.1220.170">
    <property type="match status" value="1"/>
</dbReference>
<dbReference type="EMBL" id="JAHQCR010000087">
    <property type="protein sequence ID" value="MBU9723835.1"/>
    <property type="molecule type" value="Genomic_DNA"/>
</dbReference>
<reference evidence="1 2" key="1">
    <citation type="submission" date="2021-06" db="EMBL/GenBank/DDBJ databases">
        <title>Bacillus sp. RD4P76, an endophyte from a halophyte.</title>
        <authorList>
            <person name="Sun J.-Q."/>
        </authorList>
    </citation>
    <scope>NUCLEOTIDE SEQUENCE [LARGE SCALE GENOMIC DNA]</scope>
    <source>
        <strain evidence="1 2">JCM 17098</strain>
    </source>
</reference>
<evidence type="ECO:0000313" key="1">
    <source>
        <dbReference type="EMBL" id="MBU9723835.1"/>
    </source>
</evidence>
<keyword evidence="2" id="KW-1185">Reference proteome</keyword>
<name>A0ABS6JZL8_9BACI</name>
<organism evidence="1 2">
    <name type="scientific">Evansella alkalicola</name>
    <dbReference type="NCBI Taxonomy" id="745819"/>
    <lineage>
        <taxon>Bacteria</taxon>
        <taxon>Bacillati</taxon>
        <taxon>Bacillota</taxon>
        <taxon>Bacilli</taxon>
        <taxon>Bacillales</taxon>
        <taxon>Bacillaceae</taxon>
        <taxon>Evansella</taxon>
    </lineage>
</organism>
<gene>
    <name evidence="1" type="ORF">KS407_20660</name>
</gene>
<proteinExistence type="predicted"/>
<dbReference type="RefSeq" id="WP_088073838.1">
    <property type="nucleotide sequence ID" value="NZ_JAHQCR010000087.1"/>
</dbReference>